<dbReference type="AlphaFoldDB" id="A0A4R6P690"/>
<feature type="transmembrane region" description="Helical" evidence="1">
    <location>
        <begin position="94"/>
        <end position="114"/>
    </location>
</feature>
<evidence type="ECO:0000256" key="1">
    <source>
        <dbReference type="SAM" id="Phobius"/>
    </source>
</evidence>
<comment type="caution">
    <text evidence="2">The sequence shown here is derived from an EMBL/GenBank/DDBJ whole genome shotgun (WGS) entry which is preliminary data.</text>
</comment>
<reference evidence="2 3" key="1">
    <citation type="submission" date="2019-03" db="EMBL/GenBank/DDBJ databases">
        <title>Genomic Encyclopedia of Type Strains, Phase IV (KMG-IV): sequencing the most valuable type-strain genomes for metagenomic binning, comparative biology and taxonomic classification.</title>
        <authorList>
            <person name="Goeker M."/>
        </authorList>
    </citation>
    <scope>NUCLEOTIDE SEQUENCE [LARGE SCALE GENOMIC DNA]</scope>
    <source>
        <strain evidence="2 3">DSM 44496</strain>
    </source>
</reference>
<keyword evidence="1" id="KW-0472">Membrane</keyword>
<feature type="transmembrane region" description="Helical" evidence="1">
    <location>
        <begin position="134"/>
        <end position="153"/>
    </location>
</feature>
<evidence type="ECO:0000313" key="3">
    <source>
        <dbReference type="Proteomes" id="UP000295087"/>
    </source>
</evidence>
<dbReference type="RefSeq" id="WP_067489854.1">
    <property type="nucleotide sequence ID" value="NZ_SNXK01000005.1"/>
</dbReference>
<name>A0A4R6P690_NOCIG</name>
<feature type="transmembrane region" description="Helical" evidence="1">
    <location>
        <begin position="160"/>
        <end position="182"/>
    </location>
</feature>
<gene>
    <name evidence="2" type="ORF">DFR75_105173</name>
</gene>
<dbReference type="EMBL" id="SNXK01000005">
    <property type="protein sequence ID" value="TDP32935.1"/>
    <property type="molecule type" value="Genomic_DNA"/>
</dbReference>
<keyword evidence="1" id="KW-1133">Transmembrane helix</keyword>
<protein>
    <submittedName>
        <fullName evidence="2">Uncharacterized protein</fullName>
    </submittedName>
</protein>
<feature type="transmembrane region" description="Helical" evidence="1">
    <location>
        <begin position="30"/>
        <end position="53"/>
    </location>
</feature>
<dbReference type="Proteomes" id="UP000295087">
    <property type="component" value="Unassembled WGS sequence"/>
</dbReference>
<organism evidence="2 3">
    <name type="scientific">Nocardia ignorata</name>
    <dbReference type="NCBI Taxonomy" id="145285"/>
    <lineage>
        <taxon>Bacteria</taxon>
        <taxon>Bacillati</taxon>
        <taxon>Actinomycetota</taxon>
        <taxon>Actinomycetes</taxon>
        <taxon>Mycobacteriales</taxon>
        <taxon>Nocardiaceae</taxon>
        <taxon>Nocardia</taxon>
    </lineage>
</organism>
<proteinExistence type="predicted"/>
<accession>A0A4R6P690</accession>
<keyword evidence="3" id="KW-1185">Reference proteome</keyword>
<evidence type="ECO:0000313" key="2">
    <source>
        <dbReference type="EMBL" id="TDP32935.1"/>
    </source>
</evidence>
<feature type="transmembrane region" description="Helical" evidence="1">
    <location>
        <begin position="59"/>
        <end position="82"/>
    </location>
</feature>
<feature type="transmembrane region" description="Helical" evidence="1">
    <location>
        <begin position="6"/>
        <end position="23"/>
    </location>
</feature>
<feature type="transmembrane region" description="Helical" evidence="1">
    <location>
        <begin position="188"/>
        <end position="206"/>
    </location>
</feature>
<keyword evidence="1" id="KW-0812">Transmembrane</keyword>
<sequence length="221" mass="23131">MVSFSLLVVAGIELLCVGLLWMRAARRPRVLVLGVVGVGIAYDSAVFGLGALIGEGAVLHGLSIGRFIGHALLTPLLVLWAVDRMDAGLWWRRAAFVLTGLLVMWGVFGELAHVRLVPRTFADTLRYGSEHPAIPIPALVVSAVLFTATVLLWRNERLRLPLIGIVLLVVASGAGAACPPLGNVGEAIMIAALTGAELVLVGRAAADSRATGGPAPIRAGR</sequence>